<dbReference type="PROSITE" id="PS50238">
    <property type="entry name" value="RHOGAP"/>
    <property type="match status" value="1"/>
</dbReference>
<comment type="caution">
    <text evidence="6">The sequence shown here is derived from an EMBL/GenBank/DDBJ whole genome shotgun (WGS) entry which is preliminary data.</text>
</comment>
<feature type="domain" description="PDZ" evidence="4">
    <location>
        <begin position="81"/>
        <end position="152"/>
    </location>
</feature>
<dbReference type="InterPro" id="IPR000198">
    <property type="entry name" value="RhoGAP_dom"/>
</dbReference>
<dbReference type="Pfam" id="PF00620">
    <property type="entry name" value="RhoGAP"/>
    <property type="match status" value="1"/>
</dbReference>
<evidence type="ECO:0000313" key="7">
    <source>
        <dbReference type="Proteomes" id="UP001620645"/>
    </source>
</evidence>
<dbReference type="Pfam" id="PF25336">
    <property type="entry name" value="C2_SYDE"/>
    <property type="match status" value="1"/>
</dbReference>
<dbReference type="SUPFAM" id="SSF48350">
    <property type="entry name" value="GTPase activation domain, GAP"/>
    <property type="match status" value="1"/>
</dbReference>
<proteinExistence type="predicted"/>
<feature type="compositionally biased region" description="Low complexity" evidence="2">
    <location>
        <begin position="252"/>
        <end position="262"/>
    </location>
</feature>
<dbReference type="CDD" id="cd00030">
    <property type="entry name" value="C2"/>
    <property type="match status" value="1"/>
</dbReference>
<feature type="region of interest" description="Disordered" evidence="2">
    <location>
        <begin position="172"/>
        <end position="269"/>
    </location>
</feature>
<dbReference type="InterPro" id="IPR052118">
    <property type="entry name" value="Rho-GAP_regulator"/>
</dbReference>
<dbReference type="SUPFAM" id="SSF49562">
    <property type="entry name" value="C2 domain (Calcium/lipid-binding domain, CaLB)"/>
    <property type="match status" value="1"/>
</dbReference>
<dbReference type="EMBL" id="JBICCN010000143">
    <property type="protein sequence ID" value="KAL3090349.1"/>
    <property type="molecule type" value="Genomic_DNA"/>
</dbReference>
<dbReference type="PROSITE" id="PS50004">
    <property type="entry name" value="C2"/>
    <property type="match status" value="1"/>
</dbReference>
<feature type="compositionally biased region" description="Basic and acidic residues" evidence="2">
    <location>
        <begin position="172"/>
        <end position="183"/>
    </location>
</feature>
<feature type="compositionally biased region" description="Low complexity" evidence="2">
    <location>
        <begin position="226"/>
        <end position="245"/>
    </location>
</feature>
<gene>
    <name evidence="6" type="ORF">niasHS_006801</name>
</gene>
<dbReference type="Gene3D" id="1.10.555.10">
    <property type="entry name" value="Rho GTPase activation protein"/>
    <property type="match status" value="1"/>
</dbReference>
<name>A0ABD2JI95_HETSC</name>
<dbReference type="PANTHER" id="PTHR46150">
    <property type="entry name" value="RHO GTPASE-ACTIVATING PROTEIN 100F"/>
    <property type="match status" value="1"/>
</dbReference>
<feature type="compositionally biased region" description="Basic and acidic residues" evidence="2">
    <location>
        <begin position="193"/>
        <end position="202"/>
    </location>
</feature>
<dbReference type="PROSITE" id="PS50106">
    <property type="entry name" value="PDZ"/>
    <property type="match status" value="1"/>
</dbReference>
<feature type="region of interest" description="Disordered" evidence="2">
    <location>
        <begin position="978"/>
        <end position="1025"/>
    </location>
</feature>
<dbReference type="Proteomes" id="UP001620645">
    <property type="component" value="Unassembled WGS sequence"/>
</dbReference>
<dbReference type="InterPro" id="IPR036034">
    <property type="entry name" value="PDZ_sf"/>
</dbReference>
<dbReference type="AlphaFoldDB" id="A0ABD2JI95"/>
<dbReference type="Gene3D" id="2.60.40.150">
    <property type="entry name" value="C2 domain"/>
    <property type="match status" value="1"/>
</dbReference>
<organism evidence="6 7">
    <name type="scientific">Heterodera schachtii</name>
    <name type="common">Sugarbeet cyst nematode worm</name>
    <name type="synonym">Tylenchus schachtii</name>
    <dbReference type="NCBI Taxonomy" id="97005"/>
    <lineage>
        <taxon>Eukaryota</taxon>
        <taxon>Metazoa</taxon>
        <taxon>Ecdysozoa</taxon>
        <taxon>Nematoda</taxon>
        <taxon>Chromadorea</taxon>
        <taxon>Rhabditida</taxon>
        <taxon>Tylenchina</taxon>
        <taxon>Tylenchomorpha</taxon>
        <taxon>Tylenchoidea</taxon>
        <taxon>Heteroderidae</taxon>
        <taxon>Heteroderinae</taxon>
        <taxon>Heterodera</taxon>
    </lineage>
</organism>
<dbReference type="InterPro" id="IPR000008">
    <property type="entry name" value="C2_dom"/>
</dbReference>
<evidence type="ECO:0000313" key="6">
    <source>
        <dbReference type="EMBL" id="KAL3090349.1"/>
    </source>
</evidence>
<dbReference type="InterPro" id="IPR001478">
    <property type="entry name" value="PDZ"/>
</dbReference>
<evidence type="ECO:0000256" key="2">
    <source>
        <dbReference type="SAM" id="MobiDB-lite"/>
    </source>
</evidence>
<feature type="compositionally biased region" description="Basic and acidic residues" evidence="2">
    <location>
        <begin position="988"/>
        <end position="1004"/>
    </location>
</feature>
<dbReference type="Gene3D" id="2.30.42.10">
    <property type="match status" value="1"/>
</dbReference>
<sequence>MANRQMKQPQLYEHVPGPSSSAFAGELPEGIYRQLREVEQQTSTLTARGVQGFSARVLNREEYKTPKYGSGGTCEIRVVQLVEILKKPGQSLGLYLREGNGIDQFTGVFVSRFGEKSELQKCGDILRPGDQILAVNNVLVREMAIDDVVLMLSIPRRLLLRTSFIKDQRDQLAVRGPTERSEQRPVVVFQKMPETEHRRDSEASNSGILAKPASTAASWLGKKVRQQQQLKKQQKQQQSDQAQQQLRHRQYPHPQQQQQQQQPMMWTDDADAVAQTARVPPPRVQPIPQPRVHPPPFFPSSSMPPFVCPTPSQRLPFASATLGRLPPSASAPLQRRHLFGAAPLSSSCCHPSVPPHSVTGAPSIPPASLPFAPPSHFTQQNAPLSMLRPFPLAQNETAPFGWAQSKSNSLPRRKVQPDSFAPLNSANIRWRADIVPSASFARPSNAPGASLPFYANPRVPSLPSGGAFSDIEVGRQRRTVPSMCNGAVVGGTGRTVADIFSAKEYRNWASEDEDDVSRDHFAGGRRRTRWTETAGRMGAQTRSNSLPPKAILMDNHFMGHAQNNFEQSAQNAFSSAERMSPAEKADILDRLHVSPLTNRRVPLRTAGPGFDVDGLSVANSLSGILSVTIVEGRNLKVPDRVHSKQLYCVLEVDEQHRARTGISTPEQHFRWAERFDIDILNATNASFFIYAWHPKLRHRFCHKGDIRLMDAFLVEGFGTNRMFTLQLEPRGQLLLKVAFSDLAHSFCRIRRPSADCGGVFGQPLNWLVEHENVEVPVVLNRLATELERRGVDTAGLYFLCGATERKLRLRLQLEENSAETDIGERPVPDPNILTCLVKDFLRELPEPLVPFNIYSMLLDAASVMPSIDREENQKLVMRIVDCLATPNKNSLVFLMAHFRNLLASEPHNGLTAQKLSVVFGPLLFCSSSPPPNSPPVSLPFVSPKASLSNPSDSLLNAQHAAKALRLLLDHWPRMGVSTRTAAAPAVPRKTETVAEGQRQKREGTEGGDPNKALNGHRSPGHVTND</sequence>
<evidence type="ECO:0000259" key="5">
    <source>
        <dbReference type="PROSITE" id="PS50238"/>
    </source>
</evidence>
<evidence type="ECO:0008006" key="8">
    <source>
        <dbReference type="Google" id="ProtNLM"/>
    </source>
</evidence>
<keyword evidence="1" id="KW-0343">GTPase activation</keyword>
<dbReference type="PANTHER" id="PTHR46150:SF3">
    <property type="entry name" value="RHO GTPASE-ACTIVATING PROTEIN 100F"/>
    <property type="match status" value="1"/>
</dbReference>
<dbReference type="Pfam" id="PF00595">
    <property type="entry name" value="PDZ"/>
    <property type="match status" value="1"/>
</dbReference>
<accession>A0ABD2JI95</accession>
<evidence type="ECO:0000256" key="1">
    <source>
        <dbReference type="ARBA" id="ARBA00022468"/>
    </source>
</evidence>
<feature type="domain" description="Rho-GAP" evidence="5">
    <location>
        <begin position="762"/>
        <end position="975"/>
    </location>
</feature>
<dbReference type="InterPro" id="IPR035892">
    <property type="entry name" value="C2_domain_sf"/>
</dbReference>
<evidence type="ECO:0000259" key="4">
    <source>
        <dbReference type="PROSITE" id="PS50106"/>
    </source>
</evidence>
<dbReference type="GO" id="GO:0005096">
    <property type="term" value="F:GTPase activator activity"/>
    <property type="evidence" value="ECO:0007669"/>
    <property type="project" value="UniProtKB-KW"/>
</dbReference>
<dbReference type="InterPro" id="IPR008936">
    <property type="entry name" value="Rho_GTPase_activation_prot"/>
</dbReference>
<reference evidence="6 7" key="1">
    <citation type="submission" date="2024-10" db="EMBL/GenBank/DDBJ databases">
        <authorList>
            <person name="Kim D."/>
        </authorList>
    </citation>
    <scope>NUCLEOTIDE SEQUENCE [LARGE SCALE GENOMIC DNA]</scope>
    <source>
        <strain evidence="6">Taebaek</strain>
    </source>
</reference>
<protein>
    <recommendedName>
        <fullName evidence="8">Rho GTPase-activating protein</fullName>
    </recommendedName>
</protein>
<dbReference type="SMART" id="SM00324">
    <property type="entry name" value="RhoGAP"/>
    <property type="match status" value="1"/>
</dbReference>
<dbReference type="InterPro" id="IPR057459">
    <property type="entry name" value="SYDE1/2_C2"/>
</dbReference>
<evidence type="ECO:0000259" key="3">
    <source>
        <dbReference type="PROSITE" id="PS50004"/>
    </source>
</evidence>
<keyword evidence="7" id="KW-1185">Reference proteome</keyword>
<feature type="domain" description="C2" evidence="3">
    <location>
        <begin position="604"/>
        <end position="723"/>
    </location>
</feature>
<dbReference type="SMART" id="SM00228">
    <property type="entry name" value="PDZ"/>
    <property type="match status" value="1"/>
</dbReference>
<dbReference type="SUPFAM" id="SSF50156">
    <property type="entry name" value="PDZ domain-like"/>
    <property type="match status" value="1"/>
</dbReference>